<comment type="caution">
    <text evidence="2">The sequence shown here is derived from an EMBL/GenBank/DDBJ whole genome shotgun (WGS) entry which is preliminary data.</text>
</comment>
<sequence>MSTRSDRSSWTSTSSRAPGGHTRVRECRLPNHWAINTLVWATGRRPSKVKSLRHYRTTWPDDASDTGSNSSFWSSSSWGSQGSFDEFCFVESTRSSYYYDDDWDDGRPRKSKKKRGSAKKSKRKHVSSSSSEEDSDDDSDTTSLSDYGGAPPRGVPPFRPPGGMPGMPPMNRGPPMGGPPFGGGYGGPPVPGGPFPRPMSGFGGPPHPPGHGPGMPQPGFAQGRGGIQVVGVDP</sequence>
<feature type="region of interest" description="Disordered" evidence="1">
    <location>
        <begin position="58"/>
        <end position="80"/>
    </location>
</feature>
<feature type="region of interest" description="Disordered" evidence="1">
    <location>
        <begin position="100"/>
        <end position="234"/>
    </location>
</feature>
<organism evidence="2 3">
    <name type="scientific">Echria macrotheca</name>
    <dbReference type="NCBI Taxonomy" id="438768"/>
    <lineage>
        <taxon>Eukaryota</taxon>
        <taxon>Fungi</taxon>
        <taxon>Dikarya</taxon>
        <taxon>Ascomycota</taxon>
        <taxon>Pezizomycotina</taxon>
        <taxon>Sordariomycetes</taxon>
        <taxon>Sordariomycetidae</taxon>
        <taxon>Sordariales</taxon>
        <taxon>Schizotheciaceae</taxon>
        <taxon>Echria</taxon>
    </lineage>
</organism>
<feature type="compositionally biased region" description="Low complexity" evidence="1">
    <location>
        <begin position="141"/>
        <end position="152"/>
    </location>
</feature>
<dbReference type="AlphaFoldDB" id="A0AAJ0BP77"/>
<protein>
    <submittedName>
        <fullName evidence="2">Uncharacterized protein</fullName>
    </submittedName>
</protein>
<feature type="compositionally biased region" description="Acidic residues" evidence="1">
    <location>
        <begin position="131"/>
        <end position="140"/>
    </location>
</feature>
<dbReference type="EMBL" id="MU839828">
    <property type="protein sequence ID" value="KAK1759501.1"/>
    <property type="molecule type" value="Genomic_DNA"/>
</dbReference>
<evidence type="ECO:0000313" key="2">
    <source>
        <dbReference type="EMBL" id="KAK1759501.1"/>
    </source>
</evidence>
<dbReference type="Proteomes" id="UP001239445">
    <property type="component" value="Unassembled WGS sequence"/>
</dbReference>
<feature type="compositionally biased region" description="Pro residues" evidence="1">
    <location>
        <begin position="188"/>
        <end position="197"/>
    </location>
</feature>
<feature type="compositionally biased region" description="Pro residues" evidence="1">
    <location>
        <begin position="153"/>
        <end position="178"/>
    </location>
</feature>
<feature type="region of interest" description="Disordered" evidence="1">
    <location>
        <begin position="1"/>
        <end position="24"/>
    </location>
</feature>
<keyword evidence="3" id="KW-1185">Reference proteome</keyword>
<evidence type="ECO:0000313" key="3">
    <source>
        <dbReference type="Proteomes" id="UP001239445"/>
    </source>
</evidence>
<gene>
    <name evidence="2" type="ORF">QBC47DRAFT_108911</name>
</gene>
<feature type="compositionally biased region" description="Basic residues" evidence="1">
    <location>
        <begin position="109"/>
        <end position="126"/>
    </location>
</feature>
<name>A0AAJ0BP77_9PEZI</name>
<feature type="compositionally biased region" description="Low complexity" evidence="1">
    <location>
        <begin position="67"/>
        <end position="80"/>
    </location>
</feature>
<reference evidence="2" key="1">
    <citation type="submission" date="2023-06" db="EMBL/GenBank/DDBJ databases">
        <title>Genome-scale phylogeny and comparative genomics of the fungal order Sordariales.</title>
        <authorList>
            <consortium name="Lawrence Berkeley National Laboratory"/>
            <person name="Hensen N."/>
            <person name="Bonometti L."/>
            <person name="Westerberg I."/>
            <person name="Brannstrom I.O."/>
            <person name="Guillou S."/>
            <person name="Cros-Aarteil S."/>
            <person name="Calhoun S."/>
            <person name="Haridas S."/>
            <person name="Kuo A."/>
            <person name="Mondo S."/>
            <person name="Pangilinan J."/>
            <person name="Riley R."/>
            <person name="Labutti K."/>
            <person name="Andreopoulos B."/>
            <person name="Lipzen A."/>
            <person name="Chen C."/>
            <person name="Yanf M."/>
            <person name="Daum C."/>
            <person name="Ng V."/>
            <person name="Clum A."/>
            <person name="Steindorff A."/>
            <person name="Ohm R."/>
            <person name="Martin F."/>
            <person name="Silar P."/>
            <person name="Natvig D."/>
            <person name="Lalanne C."/>
            <person name="Gautier V."/>
            <person name="Ament-Velasquez S.L."/>
            <person name="Kruys A."/>
            <person name="Hutchinson M.I."/>
            <person name="Powell A.J."/>
            <person name="Barry K."/>
            <person name="Miller A.N."/>
            <person name="Grigoriev I.V."/>
            <person name="Debuchy R."/>
            <person name="Gladieux P."/>
            <person name="Thoren M.H."/>
            <person name="Johannesson H."/>
        </authorList>
    </citation>
    <scope>NUCLEOTIDE SEQUENCE</scope>
    <source>
        <strain evidence="2">PSN4</strain>
    </source>
</reference>
<proteinExistence type="predicted"/>
<accession>A0AAJ0BP77</accession>
<evidence type="ECO:0000256" key="1">
    <source>
        <dbReference type="SAM" id="MobiDB-lite"/>
    </source>
</evidence>